<feature type="compositionally biased region" description="Polar residues" evidence="1">
    <location>
        <begin position="275"/>
        <end position="302"/>
    </location>
</feature>
<evidence type="ECO:0000313" key="3">
    <source>
        <dbReference type="Proteomes" id="UP001251528"/>
    </source>
</evidence>
<sequence length="642" mass="69258">MEARSLTALNELAANPPQYPEKPTDEKQEPLTLYISRVPGTRDVILSTSKPREKNVTGEDVNNSLYYVYLEMLPDGITGPGGFRDENSWRSSEDSGSSPLTIPRKPVPDSARSLTPDSLSHTPGLPQLQSVASKDAAAIRSDSLSVPSGGRPTSCLSIETPDPASLAITAHAEDVSPNTKDSLERTASGLHTGMPARKPLGPRPISAVNPTDASATLTAPHLSDAPMLPQDCSIPKEGVDGSPKYQDKQLPVLPLDTSVPAGGVDTQPYPVPARTTKQTHSRSPSPRKQSITTSNGNGTPFTLTLIRRDPSTGNQWNVGRVSSRQLDSSEDSDLLSASAPSSTSVPHHNSHPPINIELENSGYAKFRNISFKKNSLAEGGLDAALASLSRGGNLEDRDVSRGEIGVFSRQMAMGYSKSSWTAFRKKLQRIEQAGLSKINRYRSDSVGSVASNTSDTPELADCIVTSGPPPAGMKARGYTFSSPWDGKCDFQTEKDGQSLVCRHTPNESLVNDNYNPLVPDHNSVPSLLRSNSQQISELRFNLPSWELFAEHAKNSKEQWTGNFKTLLKSGNVGHDDDNDDDRNDGAVSPFKLNLGSERAGGGSRGRRAKLGKLIVHDDGLKMLDLVVAANMGIWWGAWEKHF</sequence>
<comment type="caution">
    <text evidence="2">The sequence shown here is derived from an EMBL/GenBank/DDBJ whole genome shotgun (WGS) entry which is preliminary data.</text>
</comment>
<accession>A0AAJ0FWM0</accession>
<organism evidence="2 3">
    <name type="scientific">Conoideocrella luteorostrata</name>
    <dbReference type="NCBI Taxonomy" id="1105319"/>
    <lineage>
        <taxon>Eukaryota</taxon>
        <taxon>Fungi</taxon>
        <taxon>Dikarya</taxon>
        <taxon>Ascomycota</taxon>
        <taxon>Pezizomycotina</taxon>
        <taxon>Sordariomycetes</taxon>
        <taxon>Hypocreomycetidae</taxon>
        <taxon>Hypocreales</taxon>
        <taxon>Clavicipitaceae</taxon>
        <taxon>Conoideocrella</taxon>
    </lineage>
</organism>
<feature type="compositionally biased region" description="Polar residues" evidence="1">
    <location>
        <begin position="208"/>
        <end position="217"/>
    </location>
</feature>
<evidence type="ECO:0000256" key="1">
    <source>
        <dbReference type="SAM" id="MobiDB-lite"/>
    </source>
</evidence>
<feature type="compositionally biased region" description="Low complexity" evidence="1">
    <location>
        <begin position="334"/>
        <end position="344"/>
    </location>
</feature>
<keyword evidence="3" id="KW-1185">Reference proteome</keyword>
<dbReference type="AlphaFoldDB" id="A0AAJ0FWM0"/>
<feature type="compositionally biased region" description="Basic and acidic residues" evidence="1">
    <location>
        <begin position="83"/>
        <end position="93"/>
    </location>
</feature>
<dbReference type="EMBL" id="JASWJB010000167">
    <property type="protein sequence ID" value="KAK2594479.1"/>
    <property type="molecule type" value="Genomic_DNA"/>
</dbReference>
<gene>
    <name evidence="2" type="ORF">QQS21_007826</name>
</gene>
<evidence type="ECO:0000313" key="2">
    <source>
        <dbReference type="EMBL" id="KAK2594479.1"/>
    </source>
</evidence>
<dbReference type="Proteomes" id="UP001251528">
    <property type="component" value="Unassembled WGS sequence"/>
</dbReference>
<feature type="region of interest" description="Disordered" evidence="1">
    <location>
        <begin position="81"/>
        <end position="356"/>
    </location>
</feature>
<protein>
    <submittedName>
        <fullName evidence="2">Uncharacterized protein</fullName>
    </submittedName>
</protein>
<proteinExistence type="predicted"/>
<name>A0AAJ0FWM0_9HYPO</name>
<feature type="region of interest" description="Disordered" evidence="1">
    <location>
        <begin position="571"/>
        <end position="605"/>
    </location>
</feature>
<feature type="region of interest" description="Disordered" evidence="1">
    <location>
        <begin position="1"/>
        <end position="30"/>
    </location>
</feature>
<feature type="compositionally biased region" description="Polar residues" evidence="1">
    <location>
        <begin position="112"/>
        <end position="132"/>
    </location>
</feature>
<reference evidence="2" key="1">
    <citation type="submission" date="2023-06" db="EMBL/GenBank/DDBJ databases">
        <title>Conoideocrella luteorostrata (Hypocreales: Clavicipitaceae), a potential biocontrol fungus for elongate hemlock scale in United States Christmas tree production areas.</title>
        <authorList>
            <person name="Barrett H."/>
            <person name="Lovett B."/>
            <person name="Macias A.M."/>
            <person name="Stajich J.E."/>
            <person name="Kasson M.T."/>
        </authorList>
    </citation>
    <scope>NUCLEOTIDE SEQUENCE</scope>
    <source>
        <strain evidence="2">ARSEF 14590</strain>
    </source>
</reference>